<evidence type="ECO:0000313" key="4">
    <source>
        <dbReference type="Proteomes" id="UP001295423"/>
    </source>
</evidence>
<dbReference type="Proteomes" id="UP001295423">
    <property type="component" value="Unassembled WGS sequence"/>
</dbReference>
<keyword evidence="4" id="KW-1185">Reference proteome</keyword>
<evidence type="ECO:0000259" key="2">
    <source>
        <dbReference type="Pfam" id="PF20710"/>
    </source>
</evidence>
<reference evidence="3" key="1">
    <citation type="submission" date="2023-08" db="EMBL/GenBank/DDBJ databases">
        <authorList>
            <person name="Audoor S."/>
            <person name="Bilcke G."/>
        </authorList>
    </citation>
    <scope>NUCLEOTIDE SEQUENCE</scope>
</reference>
<accession>A0AAD2JHF8</accession>
<dbReference type="Pfam" id="PF20710">
    <property type="entry name" value="DUF6824"/>
    <property type="match status" value="1"/>
</dbReference>
<comment type="caution">
    <text evidence="3">The sequence shown here is derived from an EMBL/GenBank/DDBJ whole genome shotgun (WGS) entry which is preliminary data.</text>
</comment>
<protein>
    <recommendedName>
        <fullName evidence="2">DUF6824 domain-containing protein</fullName>
    </recommendedName>
</protein>
<proteinExistence type="predicted"/>
<feature type="region of interest" description="Disordered" evidence="1">
    <location>
        <begin position="240"/>
        <end position="266"/>
    </location>
</feature>
<dbReference type="AlphaFoldDB" id="A0AAD2JHF8"/>
<name>A0AAD2JHF8_9STRA</name>
<sequence>MEDAKPKATTSQAEACASADDVPQDVRPYDILCGRSKTCFNNIGNRRFRITISMNVEKYDTITNRTERGKFIASLARTFKEDVGFRFVRISKKNGRVELSDEEIRAKIGHALRDLSKAKAEAAAAAAMPVGMETKKIMELSSKPPLPSTAMVVTPEPQTRRVTNDFETDSNGKLMAFPQIPNIRKKNSIMDAAGFPKNTTSQQQQQQQDVPKAIFFSPQQQQEQVLHPVLEDSPLLKSSRIQSRQSTISLDHQDNRPATLKQAPVREEIGDDDYCLMPLTFDDEPNAPGLLDAIQLDVLSGFASEQMMPKARTVSMPNMISQLTFEMYHHDHHHHHNEDASIASVRYNDDEAIVEAKHGNGGFIRKMHQQSNHSADLMSLGSNDDHMISLCESVDCLSLDLDIHP</sequence>
<gene>
    <name evidence="3" type="ORF">CYCCA115_LOCUS12406</name>
</gene>
<feature type="compositionally biased region" description="Low complexity" evidence="1">
    <location>
        <begin position="240"/>
        <end position="249"/>
    </location>
</feature>
<evidence type="ECO:0000256" key="1">
    <source>
        <dbReference type="SAM" id="MobiDB-lite"/>
    </source>
</evidence>
<evidence type="ECO:0000313" key="3">
    <source>
        <dbReference type="EMBL" id="CAJ1950068.1"/>
    </source>
</evidence>
<dbReference type="EMBL" id="CAKOGP040001759">
    <property type="protein sequence ID" value="CAJ1950068.1"/>
    <property type="molecule type" value="Genomic_DNA"/>
</dbReference>
<organism evidence="3 4">
    <name type="scientific">Cylindrotheca closterium</name>
    <dbReference type="NCBI Taxonomy" id="2856"/>
    <lineage>
        <taxon>Eukaryota</taxon>
        <taxon>Sar</taxon>
        <taxon>Stramenopiles</taxon>
        <taxon>Ochrophyta</taxon>
        <taxon>Bacillariophyta</taxon>
        <taxon>Bacillariophyceae</taxon>
        <taxon>Bacillariophycidae</taxon>
        <taxon>Bacillariales</taxon>
        <taxon>Bacillariaceae</taxon>
        <taxon>Cylindrotheca</taxon>
    </lineage>
</organism>
<feature type="domain" description="DUF6824" evidence="2">
    <location>
        <begin position="30"/>
        <end position="114"/>
    </location>
</feature>
<dbReference type="InterPro" id="IPR049227">
    <property type="entry name" value="DUF6824"/>
</dbReference>